<dbReference type="Gene3D" id="3.10.450.50">
    <property type="match status" value="1"/>
</dbReference>
<dbReference type="EMBL" id="FOEE01000002">
    <property type="protein sequence ID" value="SEO56745.1"/>
    <property type="molecule type" value="Genomic_DNA"/>
</dbReference>
<feature type="domain" description="SnoaL-like" evidence="1">
    <location>
        <begin position="12"/>
        <end position="144"/>
    </location>
</feature>
<dbReference type="SUPFAM" id="SSF54427">
    <property type="entry name" value="NTF2-like"/>
    <property type="match status" value="1"/>
</dbReference>
<keyword evidence="3" id="KW-1185">Reference proteome</keyword>
<reference evidence="3" key="1">
    <citation type="submission" date="2016-10" db="EMBL/GenBank/DDBJ databases">
        <authorList>
            <person name="Varghese N."/>
            <person name="Submissions S."/>
        </authorList>
    </citation>
    <scope>NUCLEOTIDE SEQUENCE [LARGE SCALE GENOMIC DNA]</scope>
    <source>
        <strain evidence="3">DSM 45413</strain>
    </source>
</reference>
<name>A0A1H8QRA4_9ACTN</name>
<protein>
    <submittedName>
        <fullName evidence="2">SnoaL-like domain-containing protein</fullName>
    </submittedName>
</protein>
<evidence type="ECO:0000313" key="3">
    <source>
        <dbReference type="Proteomes" id="UP000198960"/>
    </source>
</evidence>
<organism evidence="2 3">
    <name type="scientific">Trujillonella endophytica</name>
    <dbReference type="NCBI Taxonomy" id="673521"/>
    <lineage>
        <taxon>Bacteria</taxon>
        <taxon>Bacillati</taxon>
        <taxon>Actinomycetota</taxon>
        <taxon>Actinomycetes</taxon>
        <taxon>Geodermatophilales</taxon>
        <taxon>Geodermatophilaceae</taxon>
        <taxon>Trujillonella</taxon>
    </lineage>
</organism>
<dbReference type="STRING" id="673521.SAMN05660991_00755"/>
<proteinExistence type="predicted"/>
<sequence>MTLSDAEIADLRRLLEVQAIHEVMLRYARAVDRADSDLMDSIFWPEGTDNHGMYEGDAAGFFDRARAARGDTERARHHLIGVPRILSREGDQTRVETYFIFTGVYGAGANDNLGDVKEATVGFNWGRYRDLFEKRDGEWKVLHRVTVYDVVLAQPYDPAFDFFNIPLGINRGAVEPRDATYESEW</sequence>
<dbReference type="AlphaFoldDB" id="A0A1H8QRA4"/>
<dbReference type="InterPro" id="IPR032710">
    <property type="entry name" value="NTF2-like_dom_sf"/>
</dbReference>
<dbReference type="Proteomes" id="UP000198960">
    <property type="component" value="Unassembled WGS sequence"/>
</dbReference>
<accession>A0A1H8QRA4</accession>
<dbReference type="CDD" id="cd00531">
    <property type="entry name" value="NTF2_like"/>
    <property type="match status" value="1"/>
</dbReference>
<dbReference type="RefSeq" id="WP_091940342.1">
    <property type="nucleotide sequence ID" value="NZ_FOEE01000002.1"/>
</dbReference>
<dbReference type="Pfam" id="PF13577">
    <property type="entry name" value="SnoaL_4"/>
    <property type="match status" value="1"/>
</dbReference>
<evidence type="ECO:0000313" key="2">
    <source>
        <dbReference type="EMBL" id="SEO56745.1"/>
    </source>
</evidence>
<gene>
    <name evidence="2" type="ORF">SAMN05660991_00755</name>
</gene>
<dbReference type="InterPro" id="IPR037401">
    <property type="entry name" value="SnoaL-like"/>
</dbReference>
<evidence type="ECO:0000259" key="1">
    <source>
        <dbReference type="Pfam" id="PF13577"/>
    </source>
</evidence>
<dbReference type="OrthoDB" id="1492465at2"/>